<feature type="domain" description="HTH luxR-type" evidence="4">
    <location>
        <begin position="297"/>
        <end position="363"/>
    </location>
</feature>
<evidence type="ECO:0000256" key="3">
    <source>
        <dbReference type="ARBA" id="ARBA00023163"/>
    </source>
</evidence>
<dbReference type="SMART" id="SM00421">
    <property type="entry name" value="HTH_LUXR"/>
    <property type="match status" value="1"/>
</dbReference>
<dbReference type="RefSeq" id="WP_206718483.1">
    <property type="nucleotide sequence ID" value="NZ_CP071091.1"/>
</dbReference>
<dbReference type="PRINTS" id="PR00038">
    <property type="entry name" value="HTHLUXR"/>
</dbReference>
<gene>
    <name evidence="5" type="ORF">JY572_12685</name>
</gene>
<keyword evidence="2" id="KW-0238">DNA-binding</keyword>
<keyword evidence="6" id="KW-1185">Reference proteome</keyword>
<dbReference type="InterPro" id="IPR036388">
    <property type="entry name" value="WH-like_DNA-bd_sf"/>
</dbReference>
<accession>A0ABX7NDE9</accession>
<proteinExistence type="predicted"/>
<dbReference type="SUPFAM" id="SSF46894">
    <property type="entry name" value="C-terminal effector domain of the bipartite response regulators"/>
    <property type="match status" value="1"/>
</dbReference>
<dbReference type="Gene3D" id="1.10.10.10">
    <property type="entry name" value="Winged helix-like DNA-binding domain superfamily/Winged helix DNA-binding domain"/>
    <property type="match status" value="1"/>
</dbReference>
<dbReference type="PANTHER" id="PTHR44688:SF16">
    <property type="entry name" value="DNA-BINDING TRANSCRIPTIONAL ACTIVATOR DEVR_DOSR"/>
    <property type="match status" value="1"/>
</dbReference>
<evidence type="ECO:0000259" key="4">
    <source>
        <dbReference type="PROSITE" id="PS50043"/>
    </source>
</evidence>
<dbReference type="PANTHER" id="PTHR44688">
    <property type="entry name" value="DNA-BINDING TRANSCRIPTIONAL ACTIVATOR DEVR_DOSR"/>
    <property type="match status" value="1"/>
</dbReference>
<organism evidence="5 6">
    <name type="scientific">Myxococcus landrumensis</name>
    <dbReference type="NCBI Taxonomy" id="2813577"/>
    <lineage>
        <taxon>Bacteria</taxon>
        <taxon>Pseudomonadati</taxon>
        <taxon>Myxococcota</taxon>
        <taxon>Myxococcia</taxon>
        <taxon>Myxococcales</taxon>
        <taxon>Cystobacterineae</taxon>
        <taxon>Myxococcaceae</taxon>
        <taxon>Myxococcus</taxon>
    </lineage>
</organism>
<evidence type="ECO:0000313" key="6">
    <source>
        <dbReference type="Proteomes" id="UP000663090"/>
    </source>
</evidence>
<evidence type="ECO:0000256" key="1">
    <source>
        <dbReference type="ARBA" id="ARBA00023015"/>
    </source>
</evidence>
<evidence type="ECO:0000313" key="5">
    <source>
        <dbReference type="EMBL" id="QSQ16847.1"/>
    </source>
</evidence>
<reference evidence="5 6" key="1">
    <citation type="submission" date="2021-02" db="EMBL/GenBank/DDBJ databases">
        <title>De Novo genome assembly of isolated myxobacteria.</title>
        <authorList>
            <person name="Stevens D.C."/>
        </authorList>
    </citation>
    <scope>NUCLEOTIDE SEQUENCE [LARGE SCALE GENOMIC DNA]</scope>
    <source>
        <strain evidence="5 6">SCHIC003</strain>
    </source>
</reference>
<keyword evidence="3" id="KW-0804">Transcription</keyword>
<evidence type="ECO:0000256" key="2">
    <source>
        <dbReference type="ARBA" id="ARBA00023125"/>
    </source>
</evidence>
<protein>
    <submittedName>
        <fullName evidence="5">Helix-turn-helix transcriptional regulator</fullName>
    </submittedName>
</protein>
<sequence length="365" mass="41407">MFNPADFTSSELLVREQVTAALNSPFLPKLLEAARKPLLEFVQADSMALCIMRLAPSLDFRWHVPGSPIPILNEYAGLVDQDFLRAPILARPGVPVFDSQLLSREAYERTFIYQRSLELKLPFEHIMAVLVPIRPGLVAALAFYRHERRPFTSQSATALSSITSTWATTLDNCQAVQSMTADAQLLQELYLRKNTAYLIIEPPTREVLRSPLATPLLERWFPTPSDFDKASGLPRVFKERLDALVGMKPDSRLGKNLWVLNHPEGYRTCRFVELPYDDSIPTWALLLSELPHSLPLPFHMQRKLTPRELDVARGVLRNWSNGQIADELEISGETVKTHVRNLFDKLGVDGRADFLYQVAHLNRPV</sequence>
<name>A0ABX7NDE9_9BACT</name>
<dbReference type="EMBL" id="CP071091">
    <property type="protein sequence ID" value="QSQ16847.1"/>
    <property type="molecule type" value="Genomic_DNA"/>
</dbReference>
<dbReference type="CDD" id="cd06170">
    <property type="entry name" value="LuxR_C_like"/>
    <property type="match status" value="1"/>
</dbReference>
<dbReference type="InterPro" id="IPR016032">
    <property type="entry name" value="Sig_transdc_resp-reg_C-effctor"/>
</dbReference>
<dbReference type="PROSITE" id="PS50043">
    <property type="entry name" value="HTH_LUXR_2"/>
    <property type="match status" value="1"/>
</dbReference>
<dbReference type="Pfam" id="PF00196">
    <property type="entry name" value="GerE"/>
    <property type="match status" value="1"/>
</dbReference>
<keyword evidence="1" id="KW-0805">Transcription regulation</keyword>
<dbReference type="Proteomes" id="UP000663090">
    <property type="component" value="Chromosome"/>
</dbReference>
<dbReference type="InterPro" id="IPR000792">
    <property type="entry name" value="Tscrpt_reg_LuxR_C"/>
</dbReference>